<reference evidence="1" key="1">
    <citation type="journal article" date="2015" name="Nature">
        <title>Complex archaea that bridge the gap between prokaryotes and eukaryotes.</title>
        <authorList>
            <person name="Spang A."/>
            <person name="Saw J.H."/>
            <person name="Jorgensen S.L."/>
            <person name="Zaremba-Niedzwiedzka K."/>
            <person name="Martijn J."/>
            <person name="Lind A.E."/>
            <person name="van Eijk R."/>
            <person name="Schleper C."/>
            <person name="Guy L."/>
            <person name="Ettema T.J."/>
        </authorList>
    </citation>
    <scope>NUCLEOTIDE SEQUENCE</scope>
</reference>
<feature type="non-terminal residue" evidence="1">
    <location>
        <position position="1"/>
    </location>
</feature>
<organism evidence="1">
    <name type="scientific">marine sediment metagenome</name>
    <dbReference type="NCBI Taxonomy" id="412755"/>
    <lineage>
        <taxon>unclassified sequences</taxon>
        <taxon>metagenomes</taxon>
        <taxon>ecological metagenomes</taxon>
    </lineage>
</organism>
<comment type="caution">
    <text evidence="1">The sequence shown here is derived from an EMBL/GenBank/DDBJ whole genome shotgun (WGS) entry which is preliminary data.</text>
</comment>
<gene>
    <name evidence="1" type="ORF">LCGC14_2045020</name>
</gene>
<accession>A0A0F9FDB4</accession>
<proteinExistence type="predicted"/>
<dbReference type="AlphaFoldDB" id="A0A0F9FDB4"/>
<protein>
    <submittedName>
        <fullName evidence="1">Uncharacterized protein</fullName>
    </submittedName>
</protein>
<dbReference type="EMBL" id="LAZR01024048">
    <property type="protein sequence ID" value="KKL76431.1"/>
    <property type="molecule type" value="Genomic_DNA"/>
</dbReference>
<evidence type="ECO:0000313" key="1">
    <source>
        <dbReference type="EMBL" id="KKL76431.1"/>
    </source>
</evidence>
<sequence length="41" mass="4848">ESSNLRSSLRFLVDGGRIEELEEPYPWLRFQILDKGESDHE</sequence>
<name>A0A0F9FDB4_9ZZZZ</name>